<dbReference type="Proteomes" id="UP001426770">
    <property type="component" value="Unassembled WGS sequence"/>
</dbReference>
<dbReference type="EMBL" id="BAABRR010000005">
    <property type="protein sequence ID" value="GAA5518874.1"/>
    <property type="molecule type" value="Genomic_DNA"/>
</dbReference>
<dbReference type="PANTHER" id="PTHR30411">
    <property type="entry name" value="CYTOPLASMIC PROTEIN"/>
    <property type="match status" value="1"/>
</dbReference>
<evidence type="ECO:0000313" key="4">
    <source>
        <dbReference type="Proteomes" id="UP001426770"/>
    </source>
</evidence>
<dbReference type="CDD" id="cd04332">
    <property type="entry name" value="YbaK_like"/>
    <property type="match status" value="1"/>
</dbReference>
<evidence type="ECO:0000313" key="3">
    <source>
        <dbReference type="EMBL" id="GAA5518874.1"/>
    </source>
</evidence>
<feature type="region of interest" description="Disordered" evidence="1">
    <location>
        <begin position="1"/>
        <end position="23"/>
    </location>
</feature>
<dbReference type="SUPFAM" id="SSF55826">
    <property type="entry name" value="YbaK/ProRS associated domain"/>
    <property type="match status" value="1"/>
</dbReference>
<comment type="caution">
    <text evidence="3">The sequence shown here is derived from an EMBL/GenBank/DDBJ whole genome shotgun (WGS) entry which is preliminary data.</text>
</comment>
<protein>
    <recommendedName>
        <fullName evidence="2">YbaK/aminoacyl-tRNA synthetase-associated domain-containing protein</fullName>
    </recommendedName>
</protein>
<dbReference type="Pfam" id="PF04073">
    <property type="entry name" value="tRNA_edit"/>
    <property type="match status" value="1"/>
</dbReference>
<proteinExistence type="predicted"/>
<organism evidence="3 4">
    <name type="scientific">Demequina sediminis</name>
    <dbReference type="NCBI Taxonomy" id="1930058"/>
    <lineage>
        <taxon>Bacteria</taxon>
        <taxon>Bacillati</taxon>
        <taxon>Actinomycetota</taxon>
        <taxon>Actinomycetes</taxon>
        <taxon>Micrococcales</taxon>
        <taxon>Demequinaceae</taxon>
        <taxon>Demequina</taxon>
    </lineage>
</organism>
<dbReference type="InterPro" id="IPR007214">
    <property type="entry name" value="YbaK/aa-tRNA-synth-assoc-dom"/>
</dbReference>
<dbReference type="PANTHER" id="PTHR30411:SF1">
    <property type="entry name" value="CYTOPLASMIC PROTEIN"/>
    <property type="match status" value="1"/>
</dbReference>
<name>A0ABP9WGB6_9MICO</name>
<accession>A0ABP9WGB6</accession>
<reference evidence="3 4" key="1">
    <citation type="submission" date="2024-02" db="EMBL/GenBank/DDBJ databases">
        <title>Lysinimicrobium sediminis NBRC 112286.</title>
        <authorList>
            <person name="Ichikawa N."/>
            <person name="Katano-Makiyama Y."/>
            <person name="Hidaka K."/>
        </authorList>
    </citation>
    <scope>NUCLEOTIDE SEQUENCE [LARGE SCALE GENOMIC DNA]</scope>
    <source>
        <strain evidence="3 4">NBRC 112286</strain>
    </source>
</reference>
<keyword evidence="4" id="KW-1185">Reference proteome</keyword>
<dbReference type="InterPro" id="IPR036754">
    <property type="entry name" value="YbaK/aa-tRNA-synt-asso_dom_sf"/>
</dbReference>
<gene>
    <name evidence="3" type="ORF">Lsed01_01308</name>
</gene>
<feature type="domain" description="YbaK/aminoacyl-tRNA synthetase-associated" evidence="2">
    <location>
        <begin position="40"/>
        <end position="167"/>
    </location>
</feature>
<sequence length="183" mass="19069">MTEPSAAPAPSTPATAAPAPSTPATTALAATGVDHQVTVHGPVRSLDEAAEVRGVEPRQILKTIVVRRAEGEYLLVLVPGDREISWPKLRALLGVSRLSMPDKDVAREVTGYERGTITPFGALPDPATGRAWPVIADALIVSREGPVSIGAGAHGVAATLDPTQLVEILDARIADVTEPLTPR</sequence>
<dbReference type="RefSeq" id="WP_286216486.1">
    <property type="nucleotide sequence ID" value="NZ_AP027736.1"/>
</dbReference>
<evidence type="ECO:0000256" key="1">
    <source>
        <dbReference type="SAM" id="MobiDB-lite"/>
    </source>
</evidence>
<evidence type="ECO:0000259" key="2">
    <source>
        <dbReference type="Pfam" id="PF04073"/>
    </source>
</evidence>
<dbReference type="Gene3D" id="3.90.960.10">
    <property type="entry name" value="YbaK/aminoacyl-tRNA synthetase-associated domain"/>
    <property type="match status" value="1"/>
</dbReference>